<dbReference type="OrthoDB" id="2151789at2759"/>
<dbReference type="InterPro" id="IPR016169">
    <property type="entry name" value="FAD-bd_PCMH_sub2"/>
</dbReference>
<dbReference type="SUPFAM" id="SSF56176">
    <property type="entry name" value="FAD-binding/transporter-associated domain-like"/>
    <property type="match status" value="1"/>
</dbReference>
<dbReference type="InterPro" id="IPR036318">
    <property type="entry name" value="FAD-bd_PCMH-like_sf"/>
</dbReference>
<dbReference type="InterPro" id="IPR016167">
    <property type="entry name" value="FAD-bd_PCMH_sub1"/>
</dbReference>
<protein>
    <submittedName>
        <fullName evidence="7">FAD-binding domain-containing protein</fullName>
    </submittedName>
</protein>
<dbReference type="InterPro" id="IPR016166">
    <property type="entry name" value="FAD-bd_PCMH"/>
</dbReference>
<dbReference type="InParanoid" id="A0A316YXM1"/>
<evidence type="ECO:0000313" key="7">
    <source>
        <dbReference type="EMBL" id="PWN93504.1"/>
    </source>
</evidence>
<dbReference type="GO" id="GO:0016491">
    <property type="term" value="F:oxidoreductase activity"/>
    <property type="evidence" value="ECO:0007669"/>
    <property type="project" value="UniProtKB-KW"/>
</dbReference>
<evidence type="ECO:0000256" key="2">
    <source>
        <dbReference type="ARBA" id="ARBA00022630"/>
    </source>
</evidence>
<keyword evidence="8" id="KW-1185">Reference proteome</keyword>
<dbReference type="Proteomes" id="UP000245768">
    <property type="component" value="Unassembled WGS sequence"/>
</dbReference>
<proteinExistence type="inferred from homology"/>
<keyword evidence="4" id="KW-0560">Oxidoreductase</keyword>
<feature type="signal peptide" evidence="5">
    <location>
        <begin position="1"/>
        <end position="24"/>
    </location>
</feature>
<feature type="chain" id="PRO_5016358889" evidence="5">
    <location>
        <begin position="25"/>
        <end position="506"/>
    </location>
</feature>
<keyword evidence="2" id="KW-0285">Flavoprotein</keyword>
<evidence type="ECO:0000256" key="1">
    <source>
        <dbReference type="ARBA" id="ARBA00005466"/>
    </source>
</evidence>
<dbReference type="Gene3D" id="3.30.43.10">
    <property type="entry name" value="Uridine Diphospho-n-acetylenolpyruvylglucosamine Reductase, domain 2"/>
    <property type="match status" value="1"/>
</dbReference>
<dbReference type="Pfam" id="PF01565">
    <property type="entry name" value="FAD_binding_4"/>
    <property type="match status" value="1"/>
</dbReference>
<evidence type="ECO:0000313" key="8">
    <source>
        <dbReference type="Proteomes" id="UP000245768"/>
    </source>
</evidence>
<comment type="similarity">
    <text evidence="1">Belongs to the oxygen-dependent FAD-linked oxidoreductase family.</text>
</comment>
<dbReference type="PROSITE" id="PS51387">
    <property type="entry name" value="FAD_PCMH"/>
    <property type="match status" value="1"/>
</dbReference>
<keyword evidence="3" id="KW-0274">FAD</keyword>
<dbReference type="Gene3D" id="3.40.462.20">
    <property type="match status" value="1"/>
</dbReference>
<evidence type="ECO:0000259" key="6">
    <source>
        <dbReference type="PROSITE" id="PS51387"/>
    </source>
</evidence>
<dbReference type="GO" id="GO:0071949">
    <property type="term" value="F:FAD binding"/>
    <property type="evidence" value="ECO:0007669"/>
    <property type="project" value="InterPro"/>
</dbReference>
<sequence length="506" mass="54541">MQLCVGVFVATLALLLAATSTADAASPSLRHQARTVNATVLNACKSLTANSSSATETNYFGSSAFLDNSLRYMSSTVQTPACVYVPTTPEDLSKAIKIIGSQRLSFAVSSGKHASNKGFSSTTGIQISMKGFQHVNLSADKSYVDIGSGNIWDNVYAALQGTGVNIVGGRVTGVGVGGFISGGGGFSWKTNQYGLTIDTLLQADMVMPDGSLKSVTEQSDPDLFWALKGGGNRFGIVYNWRLKTNPQTDLVYGGLRTYTFDQIDSVVKAVSNFAVNNKDPKAQVLPTFNFVLGQPGVSLLAFYDGPSAPAGVFDGFDTSKGGPKPFTDAWKAQSFGDLVRATPSNATQYTRGQFMSVTFQNFSQSIIEQCVNQTKVIGAQSFLHGGSFVSYDVEPFLMTYSDNTNKGGAWPHSNSPLPLNIYFAWNGELNDDFWNEQIRETAKLLRAQAVAEGQNLDGLYLYPNYAVVDTPASELYGSENAARLQTLRQRYDPQDVMGLTTFFSFV</sequence>
<dbReference type="Gene3D" id="3.30.465.10">
    <property type="match status" value="1"/>
</dbReference>
<evidence type="ECO:0000256" key="4">
    <source>
        <dbReference type="ARBA" id="ARBA00023002"/>
    </source>
</evidence>
<organism evidence="7 8">
    <name type="scientific">Acaromyces ingoldii</name>
    <dbReference type="NCBI Taxonomy" id="215250"/>
    <lineage>
        <taxon>Eukaryota</taxon>
        <taxon>Fungi</taxon>
        <taxon>Dikarya</taxon>
        <taxon>Basidiomycota</taxon>
        <taxon>Ustilaginomycotina</taxon>
        <taxon>Exobasidiomycetes</taxon>
        <taxon>Exobasidiales</taxon>
        <taxon>Cryptobasidiaceae</taxon>
        <taxon>Acaromyces</taxon>
    </lineage>
</organism>
<evidence type="ECO:0000256" key="3">
    <source>
        <dbReference type="ARBA" id="ARBA00022827"/>
    </source>
</evidence>
<dbReference type="RefSeq" id="XP_025380702.1">
    <property type="nucleotide sequence ID" value="XM_025518635.1"/>
</dbReference>
<dbReference type="PANTHER" id="PTHR42973">
    <property type="entry name" value="BINDING OXIDOREDUCTASE, PUTATIVE (AFU_ORTHOLOGUE AFUA_1G17690)-RELATED"/>
    <property type="match status" value="1"/>
</dbReference>
<dbReference type="STRING" id="215250.A0A316YXM1"/>
<dbReference type="PANTHER" id="PTHR42973:SF13">
    <property type="entry name" value="FAD-BINDING PCMH-TYPE DOMAIN-CONTAINING PROTEIN"/>
    <property type="match status" value="1"/>
</dbReference>
<evidence type="ECO:0000256" key="5">
    <source>
        <dbReference type="SAM" id="SignalP"/>
    </source>
</evidence>
<dbReference type="InterPro" id="IPR050416">
    <property type="entry name" value="FAD-linked_Oxidoreductase"/>
</dbReference>
<accession>A0A316YXM1</accession>
<dbReference type="InterPro" id="IPR006094">
    <property type="entry name" value="Oxid_FAD_bind_N"/>
</dbReference>
<dbReference type="GeneID" id="37040551"/>
<dbReference type="AlphaFoldDB" id="A0A316YXM1"/>
<keyword evidence="5" id="KW-0732">Signal</keyword>
<gene>
    <name evidence="7" type="ORF">FA10DRAFT_225090</name>
</gene>
<reference evidence="7" key="1">
    <citation type="journal article" date="2018" name="Mol. Biol. Evol.">
        <title>Broad Genomic Sampling Reveals a Smut Pathogenic Ancestry of the Fungal Clade Ustilaginomycotina.</title>
        <authorList>
            <person name="Kijpornyongpan T."/>
            <person name="Mondo S.J."/>
            <person name="Barry K."/>
            <person name="Sandor L."/>
            <person name="Lee J."/>
            <person name="Lipzen A."/>
            <person name="Pangilinan J."/>
            <person name="LaButti K."/>
            <person name="Hainaut M."/>
            <person name="Henrissat B."/>
            <person name="Grigoriev I.V."/>
            <person name="Spatafora J.W."/>
            <person name="Aime M.C."/>
        </authorList>
    </citation>
    <scope>NUCLEOTIDE SEQUENCE [LARGE SCALE GENOMIC DNA]</scope>
    <source>
        <strain evidence="7">MCA 4198</strain>
    </source>
</reference>
<feature type="domain" description="FAD-binding PCMH-type" evidence="6">
    <location>
        <begin position="76"/>
        <end position="247"/>
    </location>
</feature>
<name>A0A316YXM1_9BASI</name>
<dbReference type="EMBL" id="KZ819634">
    <property type="protein sequence ID" value="PWN93504.1"/>
    <property type="molecule type" value="Genomic_DNA"/>
</dbReference>